<dbReference type="Gene3D" id="3.30.386.10">
    <property type="entry name" value="Chitosanase, subunit A, domain 2"/>
    <property type="match status" value="1"/>
</dbReference>
<protein>
    <submittedName>
        <fullName evidence="1">Chitosanase</fullName>
    </submittedName>
</protein>
<proteinExistence type="predicted"/>
<gene>
    <name evidence="1" type="ORF">DEJ49_05785</name>
</gene>
<accession>A0A5P2CE32</accession>
<evidence type="ECO:0000313" key="1">
    <source>
        <dbReference type="EMBL" id="QES40567.1"/>
    </source>
</evidence>
<evidence type="ECO:0000313" key="2">
    <source>
        <dbReference type="Proteomes" id="UP000324015"/>
    </source>
</evidence>
<dbReference type="GO" id="GO:0005975">
    <property type="term" value="P:carbohydrate metabolic process"/>
    <property type="evidence" value="ECO:0007669"/>
    <property type="project" value="InterPro"/>
</dbReference>
<dbReference type="AlphaFoldDB" id="A0A5P2CE32"/>
<dbReference type="EMBL" id="CP029191">
    <property type="protein sequence ID" value="QES40567.1"/>
    <property type="molecule type" value="Genomic_DNA"/>
</dbReference>
<dbReference type="GO" id="GO:0016977">
    <property type="term" value="F:chitosanase activity"/>
    <property type="evidence" value="ECO:0007669"/>
    <property type="project" value="InterPro"/>
</dbReference>
<name>A0A5P2CE32_STRVZ</name>
<dbReference type="InterPro" id="IPR000400">
    <property type="entry name" value="Glyco_hydro_46"/>
</dbReference>
<dbReference type="Gene3D" id="1.20.141.10">
    <property type="entry name" value="Chitosanase, subunit A, domain 1"/>
    <property type="match status" value="1"/>
</dbReference>
<reference evidence="1 2" key="1">
    <citation type="submission" date="2018-05" db="EMBL/GenBank/DDBJ databases">
        <title>Streptomyces venezuelae.</title>
        <authorList>
            <person name="Kim W."/>
            <person name="Lee N."/>
            <person name="Cho B.-K."/>
        </authorList>
    </citation>
    <scope>NUCLEOTIDE SEQUENCE [LARGE SCALE GENOMIC DNA]</scope>
    <source>
        <strain evidence="1 2">ATCC 14585</strain>
    </source>
</reference>
<dbReference type="RefSeq" id="WP_150182977.1">
    <property type="nucleotide sequence ID" value="NZ_CP029191.1"/>
</dbReference>
<dbReference type="InterPro" id="IPR023099">
    <property type="entry name" value="Glyco_hydro_46_N"/>
</dbReference>
<sequence>MTILSDARRGARSGAVLAAAIAAFGLTAGCGGGDGDGDEGDGARGGLGADQRRRADQLVSVFENGTTRIQYAYAENLGDGRGVTAGRAGFTTGDGDALEVVRAYTKRVPDNPFARFVPGLEREARGTGGKGSGGSGAPFPDAEFIAAWKRAAADPAFRDVQDAQVDERYFTPAARAAEKAGLRSPLALAELYDASIQHGNGPDRDGLPALIKRTTAEAGPPSKAGEKAWLDAFFDVRVDDLTHPANPDTAEEWRKSVDRVEALRRIAKSGNRDLDGPFEVTAFGSTHTIK</sequence>
<dbReference type="SUPFAM" id="SSF53955">
    <property type="entry name" value="Lysozyme-like"/>
    <property type="match status" value="1"/>
</dbReference>
<dbReference type="GO" id="GO:0005576">
    <property type="term" value="C:extracellular region"/>
    <property type="evidence" value="ECO:0007669"/>
    <property type="project" value="InterPro"/>
</dbReference>
<dbReference type="InterPro" id="IPR023346">
    <property type="entry name" value="Lysozyme-like_dom_sf"/>
</dbReference>
<dbReference type="Proteomes" id="UP000324015">
    <property type="component" value="Chromosome"/>
</dbReference>
<dbReference type="CDD" id="cd00978">
    <property type="entry name" value="chitosanase_GH46"/>
    <property type="match status" value="1"/>
</dbReference>
<organism evidence="1 2">
    <name type="scientific">Streptomyces venezuelae</name>
    <dbReference type="NCBI Taxonomy" id="54571"/>
    <lineage>
        <taxon>Bacteria</taxon>
        <taxon>Bacillati</taxon>
        <taxon>Actinomycetota</taxon>
        <taxon>Actinomycetes</taxon>
        <taxon>Kitasatosporales</taxon>
        <taxon>Streptomycetaceae</taxon>
        <taxon>Streptomyces</taxon>
    </lineage>
</organism>
<dbReference type="Pfam" id="PF01374">
    <property type="entry name" value="Glyco_hydro_46"/>
    <property type="match status" value="1"/>
</dbReference>